<reference evidence="2" key="1">
    <citation type="submission" date="2018-11" db="EMBL/GenBank/DDBJ databases">
        <authorList>
            <consortium name="Pathogen Informatics"/>
        </authorList>
    </citation>
    <scope>NUCLEOTIDE SEQUENCE</scope>
</reference>
<gene>
    <name evidence="2" type="ORF">PXEA_LOCUS22553</name>
</gene>
<keyword evidence="3" id="KW-1185">Reference proteome</keyword>
<dbReference type="EMBL" id="CAAALY010100465">
    <property type="protein sequence ID" value="VEL29113.1"/>
    <property type="molecule type" value="Genomic_DNA"/>
</dbReference>
<organism evidence="2 3">
    <name type="scientific">Protopolystoma xenopodis</name>
    <dbReference type="NCBI Taxonomy" id="117903"/>
    <lineage>
        <taxon>Eukaryota</taxon>
        <taxon>Metazoa</taxon>
        <taxon>Spiralia</taxon>
        <taxon>Lophotrochozoa</taxon>
        <taxon>Platyhelminthes</taxon>
        <taxon>Monogenea</taxon>
        <taxon>Polyopisthocotylea</taxon>
        <taxon>Polystomatidea</taxon>
        <taxon>Polystomatidae</taxon>
        <taxon>Protopolystoma</taxon>
    </lineage>
</organism>
<feature type="region of interest" description="Disordered" evidence="1">
    <location>
        <begin position="31"/>
        <end position="105"/>
    </location>
</feature>
<comment type="caution">
    <text evidence="2">The sequence shown here is derived from an EMBL/GenBank/DDBJ whole genome shotgun (WGS) entry which is preliminary data.</text>
</comment>
<dbReference type="OrthoDB" id="6250658at2759"/>
<dbReference type="Proteomes" id="UP000784294">
    <property type="component" value="Unassembled WGS sequence"/>
</dbReference>
<feature type="region of interest" description="Disordered" evidence="1">
    <location>
        <begin position="204"/>
        <end position="253"/>
    </location>
</feature>
<evidence type="ECO:0000313" key="2">
    <source>
        <dbReference type="EMBL" id="VEL29113.1"/>
    </source>
</evidence>
<feature type="compositionally biased region" description="Basic and acidic residues" evidence="1">
    <location>
        <begin position="236"/>
        <end position="253"/>
    </location>
</feature>
<evidence type="ECO:0000313" key="3">
    <source>
        <dbReference type="Proteomes" id="UP000784294"/>
    </source>
</evidence>
<protein>
    <submittedName>
        <fullName evidence="2">Uncharacterized protein</fullName>
    </submittedName>
</protein>
<dbReference type="AlphaFoldDB" id="A0A3S5AUY2"/>
<accession>A0A3S5AUY2</accession>
<feature type="region of interest" description="Disordered" evidence="1">
    <location>
        <begin position="142"/>
        <end position="164"/>
    </location>
</feature>
<evidence type="ECO:0000256" key="1">
    <source>
        <dbReference type="SAM" id="MobiDB-lite"/>
    </source>
</evidence>
<feature type="compositionally biased region" description="Polar residues" evidence="1">
    <location>
        <begin position="74"/>
        <end position="90"/>
    </location>
</feature>
<sequence length="253" mass="26807">MSATSCGSAKPLSVVVPPFCSASTIQPVPREELVQSADGGPEQPQTGCLSRPVFAGAAGSIEQPADETEAQPAPLSNGQRASRPTQSVSQSEEEEAGSPAVGLPREDEHCWRPYLRVVTQATGVLVHLGQFAGFLGWPPSPAPETSAEIETKPETGTEIEPTGGQSACKALLLREVISFDSRRTQAHLMGQLTPAAVRMLVESSRHSQQARQRRSSGHCLVGLPGLGNPALGRPSQGDERSSITQLRREDKSE</sequence>
<proteinExistence type="predicted"/>
<name>A0A3S5AUY2_9PLAT</name>